<evidence type="ECO:0000256" key="3">
    <source>
        <dbReference type="ARBA" id="ARBA00022679"/>
    </source>
</evidence>
<dbReference type="PANTHER" id="PTHR45700:SF2">
    <property type="entry name" value="UBIQUITIN-PROTEIN LIGASE E3C"/>
    <property type="match status" value="1"/>
</dbReference>
<gene>
    <name evidence="4" type="ORF">PHJA_000689600</name>
</gene>
<dbReference type="PANTHER" id="PTHR45700">
    <property type="entry name" value="UBIQUITIN-PROTEIN LIGASE E3C"/>
    <property type="match status" value="1"/>
</dbReference>
<dbReference type="InterPro" id="IPR044611">
    <property type="entry name" value="E3A/B/C-like"/>
</dbReference>
<keyword evidence="3" id="KW-0808">Transferase</keyword>
<evidence type="ECO:0000313" key="4">
    <source>
        <dbReference type="EMBL" id="GFP85459.1"/>
    </source>
</evidence>
<evidence type="ECO:0000256" key="1">
    <source>
        <dbReference type="ARBA" id="ARBA00000885"/>
    </source>
</evidence>
<dbReference type="AlphaFoldDB" id="A0A830BJ62"/>
<dbReference type="GO" id="GO:0061630">
    <property type="term" value="F:ubiquitin protein ligase activity"/>
    <property type="evidence" value="ECO:0007669"/>
    <property type="project" value="UniProtKB-EC"/>
</dbReference>
<comment type="caution">
    <text evidence="4">The sequence shown here is derived from an EMBL/GenBank/DDBJ whole genome shotgun (WGS) entry which is preliminary data.</text>
</comment>
<accession>A0A830BJ62</accession>
<keyword evidence="5" id="KW-1185">Reference proteome</keyword>
<dbReference type="EMBL" id="BMAC01000105">
    <property type="protein sequence ID" value="GFP85459.1"/>
    <property type="molecule type" value="Genomic_DNA"/>
</dbReference>
<dbReference type="OrthoDB" id="8068875at2759"/>
<evidence type="ECO:0000256" key="2">
    <source>
        <dbReference type="ARBA" id="ARBA00012485"/>
    </source>
</evidence>
<reference evidence="4" key="1">
    <citation type="submission" date="2020-07" db="EMBL/GenBank/DDBJ databases">
        <title>Ethylene signaling mediates host invasion by parasitic plants.</title>
        <authorList>
            <person name="Yoshida S."/>
        </authorList>
    </citation>
    <scope>NUCLEOTIDE SEQUENCE</scope>
    <source>
        <strain evidence="4">Okayama</strain>
    </source>
</reference>
<proteinExistence type="predicted"/>
<protein>
    <recommendedName>
        <fullName evidence="2">HECT-type E3 ubiquitin transferase</fullName>
        <ecNumber evidence="2">2.3.2.26</ecNumber>
    </recommendedName>
</protein>
<evidence type="ECO:0000313" key="5">
    <source>
        <dbReference type="Proteomes" id="UP000653305"/>
    </source>
</evidence>
<dbReference type="GO" id="GO:0000209">
    <property type="term" value="P:protein polyubiquitination"/>
    <property type="evidence" value="ECO:0007669"/>
    <property type="project" value="InterPro"/>
</dbReference>
<dbReference type="EC" id="2.3.2.26" evidence="2"/>
<name>A0A830BJ62_9LAMI</name>
<dbReference type="GO" id="GO:0006511">
    <property type="term" value="P:ubiquitin-dependent protein catabolic process"/>
    <property type="evidence" value="ECO:0007669"/>
    <property type="project" value="TreeGrafter"/>
</dbReference>
<dbReference type="Proteomes" id="UP000653305">
    <property type="component" value="Unassembled WGS sequence"/>
</dbReference>
<organism evidence="4 5">
    <name type="scientific">Phtheirospermum japonicum</name>
    <dbReference type="NCBI Taxonomy" id="374723"/>
    <lineage>
        <taxon>Eukaryota</taxon>
        <taxon>Viridiplantae</taxon>
        <taxon>Streptophyta</taxon>
        <taxon>Embryophyta</taxon>
        <taxon>Tracheophyta</taxon>
        <taxon>Spermatophyta</taxon>
        <taxon>Magnoliopsida</taxon>
        <taxon>eudicotyledons</taxon>
        <taxon>Gunneridae</taxon>
        <taxon>Pentapetalae</taxon>
        <taxon>asterids</taxon>
        <taxon>lamiids</taxon>
        <taxon>Lamiales</taxon>
        <taxon>Orobanchaceae</taxon>
        <taxon>Orobanchaceae incertae sedis</taxon>
        <taxon>Phtheirospermum</taxon>
    </lineage>
</organism>
<comment type="catalytic activity">
    <reaction evidence="1">
        <text>S-ubiquitinyl-[E2 ubiquitin-conjugating enzyme]-L-cysteine + [acceptor protein]-L-lysine = [E2 ubiquitin-conjugating enzyme]-L-cysteine + N(6)-ubiquitinyl-[acceptor protein]-L-lysine.</text>
        <dbReference type="EC" id="2.3.2.26"/>
    </reaction>
</comment>
<sequence length="258" mass="29277">MATGSIEEKTIWFHLSKRLIFVCSFVLSMFEYSHQTVQDVALTSTAMHLSVLLKDPKSWNSIADNNRNDANTAVKILVQFIGSKRSGLYSCIRKFISKFSSQELKSCQTDGIFLIVASAITLSLQPYHITNMDLNDDVMMECAVEQYCVSVLTIPWFPQRLPAILVPALRHKSVLLPCLRMLLELYWGTPGYHRKIMRLANQIKQRLEALDFRNTYTYASELGDFISNCSNDMMVMCQPTGGCARLSEGCCSFRRKGD</sequence>